<protein>
    <submittedName>
        <fullName evidence="3">GL11941</fullName>
    </submittedName>
</protein>
<feature type="region of interest" description="Disordered" evidence="1">
    <location>
        <begin position="84"/>
        <end position="148"/>
    </location>
</feature>
<name>B4H3F2_DROPE</name>
<dbReference type="AlphaFoldDB" id="B4H3F2"/>
<sequence>MQSLRLLVILALLMATARARIIESGAATEQEIGASPEAVKPVEAIKPVEVEKLKENVGIQESQVPVQANQAVQERRKVIEENQVIQETSEVKPETHQSAGNEIPKDQAPIEKVEGQSHQQAEQQKQQPQKGEAVQPKGQSEQQKGQIKGREIELVFEQPGQTLLQYENVGQLQGQLPNLDKIFKYPGAQLLNASDVQYSHLFNKFQTAPRVEFVPTLNTTGANVTQHIHNHTHYYQNQKKPFPFLPNLFEKQETTYVNRTSPSGNVTYVYEEGKPSGGGAFPFPALPNPFTDFPKVVGLSLVLLPNPFYKGQSSSANDPSVSPTEATKAYHYFEKFRGFADESSSNMQQNQQQKAGNRFYLISNPLLNHGSEEGRGEKVQNTNVLLPVNLAALPLLVPAPETNQETTPKQEPTVGHIKIEDLLKTSKFYVGQPLQFQPVNGNGIGVGVGNGQKQSQDAAIRQLILTQFNQQQQQLQQQLKLPLKDERRSQSAAVPVEEGEESSVLFAVEIPKPIYRFFKGIFGGFSG</sequence>
<evidence type="ECO:0000256" key="1">
    <source>
        <dbReference type="SAM" id="MobiDB-lite"/>
    </source>
</evidence>
<feature type="compositionally biased region" description="Basic and acidic residues" evidence="1">
    <location>
        <begin position="103"/>
        <end position="115"/>
    </location>
</feature>
<accession>B4H3F2</accession>
<proteinExistence type="predicted"/>
<dbReference type="Proteomes" id="UP000008744">
    <property type="component" value="Unassembled WGS sequence"/>
</dbReference>
<dbReference type="KEGG" id="dpe:6600328"/>
<dbReference type="HOGENOM" id="CLU_037557_0_0_1"/>
<reference evidence="3 4" key="1">
    <citation type="journal article" date="2007" name="Nature">
        <title>Evolution of genes and genomes on the Drosophila phylogeny.</title>
        <authorList>
            <consortium name="Drosophila 12 Genomes Consortium"/>
            <person name="Clark A.G."/>
            <person name="Eisen M.B."/>
            <person name="Smith D.R."/>
            <person name="Bergman C.M."/>
            <person name="Oliver B."/>
            <person name="Markow T.A."/>
            <person name="Kaufman T.C."/>
            <person name="Kellis M."/>
            <person name="Gelbart W."/>
            <person name="Iyer V.N."/>
            <person name="Pollard D.A."/>
            <person name="Sackton T.B."/>
            <person name="Larracuente A.M."/>
            <person name="Singh N.D."/>
            <person name="Abad J.P."/>
            <person name="Abt D.N."/>
            <person name="Adryan B."/>
            <person name="Aguade M."/>
            <person name="Akashi H."/>
            <person name="Anderson W.W."/>
            <person name="Aquadro C.F."/>
            <person name="Ardell D.H."/>
            <person name="Arguello R."/>
            <person name="Artieri C.G."/>
            <person name="Barbash D.A."/>
            <person name="Barker D."/>
            <person name="Barsanti P."/>
            <person name="Batterham P."/>
            <person name="Batzoglou S."/>
            <person name="Begun D."/>
            <person name="Bhutkar A."/>
            <person name="Blanco E."/>
            <person name="Bosak S.A."/>
            <person name="Bradley R.K."/>
            <person name="Brand A.D."/>
            <person name="Brent M.R."/>
            <person name="Brooks A.N."/>
            <person name="Brown R.H."/>
            <person name="Butlin R.K."/>
            <person name="Caggese C."/>
            <person name="Calvi B.R."/>
            <person name="Bernardo de Carvalho A."/>
            <person name="Caspi A."/>
            <person name="Castrezana S."/>
            <person name="Celniker S.E."/>
            <person name="Chang J.L."/>
            <person name="Chapple C."/>
            <person name="Chatterji S."/>
            <person name="Chinwalla A."/>
            <person name="Civetta A."/>
            <person name="Clifton S.W."/>
            <person name="Comeron J.M."/>
            <person name="Costello J.C."/>
            <person name="Coyne J.A."/>
            <person name="Daub J."/>
            <person name="David R.G."/>
            <person name="Delcher A.L."/>
            <person name="Delehaunty K."/>
            <person name="Do C.B."/>
            <person name="Ebling H."/>
            <person name="Edwards K."/>
            <person name="Eickbush T."/>
            <person name="Evans J.D."/>
            <person name="Filipski A."/>
            <person name="Findeiss S."/>
            <person name="Freyhult E."/>
            <person name="Fulton L."/>
            <person name="Fulton R."/>
            <person name="Garcia A.C."/>
            <person name="Gardiner A."/>
            <person name="Garfield D.A."/>
            <person name="Garvin B.E."/>
            <person name="Gibson G."/>
            <person name="Gilbert D."/>
            <person name="Gnerre S."/>
            <person name="Godfrey J."/>
            <person name="Good R."/>
            <person name="Gotea V."/>
            <person name="Gravely B."/>
            <person name="Greenberg A.J."/>
            <person name="Griffiths-Jones S."/>
            <person name="Gross S."/>
            <person name="Guigo R."/>
            <person name="Gustafson E.A."/>
            <person name="Haerty W."/>
            <person name="Hahn M.W."/>
            <person name="Halligan D.L."/>
            <person name="Halpern A.L."/>
            <person name="Halter G.M."/>
            <person name="Han M.V."/>
            <person name="Heger A."/>
            <person name="Hillier L."/>
            <person name="Hinrichs A.S."/>
            <person name="Holmes I."/>
            <person name="Hoskins R.A."/>
            <person name="Hubisz M.J."/>
            <person name="Hultmark D."/>
            <person name="Huntley M.A."/>
            <person name="Jaffe D.B."/>
            <person name="Jagadeeshan S."/>
            <person name="Jeck W.R."/>
            <person name="Johnson J."/>
            <person name="Jones C.D."/>
            <person name="Jordan W.C."/>
            <person name="Karpen G.H."/>
            <person name="Kataoka E."/>
            <person name="Keightley P.D."/>
            <person name="Kheradpour P."/>
            <person name="Kirkness E.F."/>
            <person name="Koerich L.B."/>
            <person name="Kristiansen K."/>
            <person name="Kudrna D."/>
            <person name="Kulathinal R.J."/>
            <person name="Kumar S."/>
            <person name="Kwok R."/>
            <person name="Lander E."/>
            <person name="Langley C.H."/>
            <person name="Lapoint R."/>
            <person name="Lazzaro B.P."/>
            <person name="Lee S.J."/>
            <person name="Levesque L."/>
            <person name="Li R."/>
            <person name="Lin C.F."/>
            <person name="Lin M.F."/>
            <person name="Lindblad-Toh K."/>
            <person name="Llopart A."/>
            <person name="Long M."/>
            <person name="Low L."/>
            <person name="Lozovsky E."/>
            <person name="Lu J."/>
            <person name="Luo M."/>
            <person name="Machado C.A."/>
            <person name="Makalowski W."/>
            <person name="Marzo M."/>
            <person name="Matsuda M."/>
            <person name="Matzkin L."/>
            <person name="McAllister B."/>
            <person name="McBride C.S."/>
            <person name="McKernan B."/>
            <person name="McKernan K."/>
            <person name="Mendez-Lago M."/>
            <person name="Minx P."/>
            <person name="Mollenhauer M.U."/>
            <person name="Montooth K."/>
            <person name="Mount S.M."/>
            <person name="Mu X."/>
            <person name="Myers E."/>
            <person name="Negre B."/>
            <person name="Newfeld S."/>
            <person name="Nielsen R."/>
            <person name="Noor M.A."/>
            <person name="O'Grady P."/>
            <person name="Pachter L."/>
            <person name="Papaceit M."/>
            <person name="Parisi M.J."/>
            <person name="Parisi M."/>
            <person name="Parts L."/>
            <person name="Pedersen J.S."/>
            <person name="Pesole G."/>
            <person name="Phillippy A.M."/>
            <person name="Ponting C.P."/>
            <person name="Pop M."/>
            <person name="Porcelli D."/>
            <person name="Powell J.R."/>
            <person name="Prohaska S."/>
            <person name="Pruitt K."/>
            <person name="Puig M."/>
            <person name="Quesneville H."/>
            <person name="Ram K.R."/>
            <person name="Rand D."/>
            <person name="Rasmussen M.D."/>
            <person name="Reed L.K."/>
            <person name="Reenan R."/>
            <person name="Reily A."/>
            <person name="Remington K.A."/>
            <person name="Rieger T.T."/>
            <person name="Ritchie M.G."/>
            <person name="Robin C."/>
            <person name="Rogers Y.H."/>
            <person name="Rohde C."/>
            <person name="Rozas J."/>
            <person name="Rubenfield M.J."/>
            <person name="Ruiz A."/>
            <person name="Russo S."/>
            <person name="Salzberg S.L."/>
            <person name="Sanchez-Gracia A."/>
            <person name="Saranga D.J."/>
            <person name="Sato H."/>
            <person name="Schaeffer S.W."/>
            <person name="Schatz M.C."/>
            <person name="Schlenke T."/>
            <person name="Schwartz R."/>
            <person name="Segarra C."/>
            <person name="Singh R.S."/>
            <person name="Sirot L."/>
            <person name="Sirota M."/>
            <person name="Sisneros N.B."/>
            <person name="Smith C.D."/>
            <person name="Smith T.F."/>
            <person name="Spieth J."/>
            <person name="Stage D.E."/>
            <person name="Stark A."/>
            <person name="Stephan W."/>
            <person name="Strausberg R.L."/>
            <person name="Strempel S."/>
            <person name="Sturgill D."/>
            <person name="Sutton G."/>
            <person name="Sutton G.G."/>
            <person name="Tao W."/>
            <person name="Teichmann S."/>
            <person name="Tobari Y.N."/>
            <person name="Tomimura Y."/>
            <person name="Tsolas J.M."/>
            <person name="Valente V.L."/>
            <person name="Venter E."/>
            <person name="Venter J.C."/>
            <person name="Vicario S."/>
            <person name="Vieira F.G."/>
            <person name="Vilella A.J."/>
            <person name="Villasante A."/>
            <person name="Walenz B."/>
            <person name="Wang J."/>
            <person name="Wasserman M."/>
            <person name="Watts T."/>
            <person name="Wilson D."/>
            <person name="Wilson R.K."/>
            <person name="Wing R.A."/>
            <person name="Wolfner M.F."/>
            <person name="Wong A."/>
            <person name="Wong G.K."/>
            <person name="Wu C.I."/>
            <person name="Wu G."/>
            <person name="Yamamoto D."/>
            <person name="Yang H.P."/>
            <person name="Yang S.P."/>
            <person name="Yorke J.A."/>
            <person name="Yoshida K."/>
            <person name="Zdobnov E."/>
            <person name="Zhang P."/>
            <person name="Zhang Y."/>
            <person name="Zimin A.V."/>
            <person name="Baldwin J."/>
            <person name="Abdouelleil A."/>
            <person name="Abdulkadir J."/>
            <person name="Abebe A."/>
            <person name="Abera B."/>
            <person name="Abreu J."/>
            <person name="Acer S.C."/>
            <person name="Aftuck L."/>
            <person name="Alexander A."/>
            <person name="An P."/>
            <person name="Anderson E."/>
            <person name="Anderson S."/>
            <person name="Arachi H."/>
            <person name="Azer M."/>
            <person name="Bachantsang P."/>
            <person name="Barry A."/>
            <person name="Bayul T."/>
            <person name="Berlin A."/>
            <person name="Bessette D."/>
            <person name="Bloom T."/>
            <person name="Blye J."/>
            <person name="Boguslavskiy L."/>
            <person name="Bonnet C."/>
            <person name="Boukhgalter B."/>
            <person name="Bourzgui I."/>
            <person name="Brown A."/>
            <person name="Cahill P."/>
            <person name="Channer S."/>
            <person name="Cheshatsang Y."/>
            <person name="Chuda L."/>
            <person name="Citroen M."/>
            <person name="Collymore A."/>
            <person name="Cooke P."/>
            <person name="Costello M."/>
            <person name="D'Aco K."/>
            <person name="Daza R."/>
            <person name="De Haan G."/>
            <person name="DeGray S."/>
            <person name="DeMaso C."/>
            <person name="Dhargay N."/>
            <person name="Dooley K."/>
            <person name="Dooley E."/>
            <person name="Doricent M."/>
            <person name="Dorje P."/>
            <person name="Dorjee K."/>
            <person name="Dupes A."/>
            <person name="Elong R."/>
            <person name="Falk J."/>
            <person name="Farina A."/>
            <person name="Faro S."/>
            <person name="Ferguson D."/>
            <person name="Fisher S."/>
            <person name="Foley C.D."/>
            <person name="Franke A."/>
            <person name="Friedrich D."/>
            <person name="Gadbois L."/>
            <person name="Gearin G."/>
            <person name="Gearin C.R."/>
            <person name="Giannoukos G."/>
            <person name="Goode T."/>
            <person name="Graham J."/>
            <person name="Grandbois E."/>
            <person name="Grewal S."/>
            <person name="Gyaltsen K."/>
            <person name="Hafez N."/>
            <person name="Hagos B."/>
            <person name="Hall J."/>
            <person name="Henson C."/>
            <person name="Hollinger A."/>
            <person name="Honan T."/>
            <person name="Huard M.D."/>
            <person name="Hughes L."/>
            <person name="Hurhula B."/>
            <person name="Husby M.E."/>
            <person name="Kamat A."/>
            <person name="Kanga B."/>
            <person name="Kashin S."/>
            <person name="Khazanovich D."/>
            <person name="Kisner P."/>
            <person name="Lance K."/>
            <person name="Lara M."/>
            <person name="Lee W."/>
            <person name="Lennon N."/>
            <person name="Letendre F."/>
            <person name="LeVine R."/>
            <person name="Lipovsky A."/>
            <person name="Liu X."/>
            <person name="Liu J."/>
            <person name="Liu S."/>
            <person name="Lokyitsang T."/>
            <person name="Lokyitsang Y."/>
            <person name="Lubonja R."/>
            <person name="Lui A."/>
            <person name="MacDonald P."/>
            <person name="Magnisalis V."/>
            <person name="Maru K."/>
            <person name="Matthews C."/>
            <person name="McCusker W."/>
            <person name="McDonough S."/>
            <person name="Mehta T."/>
            <person name="Meldrim J."/>
            <person name="Meneus L."/>
            <person name="Mihai O."/>
            <person name="Mihalev A."/>
            <person name="Mihova T."/>
            <person name="Mittelman R."/>
            <person name="Mlenga V."/>
            <person name="Montmayeur A."/>
            <person name="Mulrain L."/>
            <person name="Navidi A."/>
            <person name="Naylor J."/>
            <person name="Negash T."/>
            <person name="Nguyen T."/>
            <person name="Nguyen N."/>
            <person name="Nicol R."/>
            <person name="Norbu C."/>
            <person name="Norbu N."/>
            <person name="Novod N."/>
            <person name="O'Neill B."/>
            <person name="Osman S."/>
            <person name="Markiewicz E."/>
            <person name="Oyono O.L."/>
            <person name="Patti C."/>
            <person name="Phunkhang P."/>
            <person name="Pierre F."/>
            <person name="Priest M."/>
            <person name="Raghuraman S."/>
            <person name="Rege F."/>
            <person name="Reyes R."/>
            <person name="Rise C."/>
            <person name="Rogov P."/>
            <person name="Ross K."/>
            <person name="Ryan E."/>
            <person name="Settipalli S."/>
            <person name="Shea T."/>
            <person name="Sherpa N."/>
            <person name="Shi L."/>
            <person name="Shih D."/>
            <person name="Sparrow T."/>
            <person name="Spaulding J."/>
            <person name="Stalker J."/>
            <person name="Stange-Thomann N."/>
            <person name="Stavropoulos S."/>
            <person name="Stone C."/>
            <person name="Strader C."/>
            <person name="Tesfaye S."/>
            <person name="Thomson T."/>
            <person name="Thoulutsang Y."/>
            <person name="Thoulutsang D."/>
            <person name="Topham K."/>
            <person name="Topping I."/>
            <person name="Tsamla T."/>
            <person name="Vassiliev H."/>
            <person name="Vo A."/>
            <person name="Wangchuk T."/>
            <person name="Wangdi T."/>
            <person name="Weiand M."/>
            <person name="Wilkinson J."/>
            <person name="Wilson A."/>
            <person name="Yadav S."/>
            <person name="Young G."/>
            <person name="Yu Q."/>
            <person name="Zembek L."/>
            <person name="Zhong D."/>
            <person name="Zimmer A."/>
            <person name="Zwirko Z."/>
            <person name="Jaffe D.B."/>
            <person name="Alvarez P."/>
            <person name="Brockman W."/>
            <person name="Butler J."/>
            <person name="Chin C."/>
            <person name="Gnerre S."/>
            <person name="Grabherr M."/>
            <person name="Kleber M."/>
            <person name="Mauceli E."/>
            <person name="MacCallum I."/>
        </authorList>
    </citation>
    <scope>NUCLEOTIDE SEQUENCE [LARGE SCALE GENOMIC DNA]</scope>
    <source>
        <strain evidence="4">MSH-3 / Tucson 14011-0111.49</strain>
    </source>
</reference>
<dbReference type="eggNOG" id="ENOG502T81S">
    <property type="taxonomic scope" value="Eukaryota"/>
</dbReference>
<feature type="chain" id="PRO_5002807949" evidence="2">
    <location>
        <begin position="20"/>
        <end position="527"/>
    </location>
</feature>
<keyword evidence="4" id="KW-1185">Reference proteome</keyword>
<feature type="signal peptide" evidence="2">
    <location>
        <begin position="1"/>
        <end position="19"/>
    </location>
</feature>
<dbReference type="EMBL" id="CH479206">
    <property type="protein sequence ID" value="EDW30892.1"/>
    <property type="molecule type" value="Genomic_DNA"/>
</dbReference>
<evidence type="ECO:0000256" key="2">
    <source>
        <dbReference type="SAM" id="SignalP"/>
    </source>
</evidence>
<gene>
    <name evidence="3" type="primary">Dper\GL11941</name>
    <name evidence="3" type="ORF">Dper_GL11941</name>
</gene>
<organism evidence="4">
    <name type="scientific">Drosophila persimilis</name>
    <name type="common">Fruit fly</name>
    <dbReference type="NCBI Taxonomy" id="7234"/>
    <lineage>
        <taxon>Eukaryota</taxon>
        <taxon>Metazoa</taxon>
        <taxon>Ecdysozoa</taxon>
        <taxon>Arthropoda</taxon>
        <taxon>Hexapoda</taxon>
        <taxon>Insecta</taxon>
        <taxon>Pterygota</taxon>
        <taxon>Neoptera</taxon>
        <taxon>Endopterygota</taxon>
        <taxon>Diptera</taxon>
        <taxon>Brachycera</taxon>
        <taxon>Muscomorpha</taxon>
        <taxon>Ephydroidea</taxon>
        <taxon>Drosophilidae</taxon>
        <taxon>Drosophila</taxon>
        <taxon>Sophophora</taxon>
    </lineage>
</organism>
<dbReference type="PhylomeDB" id="B4H3F2"/>
<evidence type="ECO:0000313" key="4">
    <source>
        <dbReference type="Proteomes" id="UP000008744"/>
    </source>
</evidence>
<dbReference type="STRING" id="7234.B4H3F2"/>
<dbReference type="OMA" id="TQHIHNH"/>
<keyword evidence="2" id="KW-0732">Signal</keyword>
<evidence type="ECO:0000313" key="3">
    <source>
        <dbReference type="EMBL" id="EDW30892.1"/>
    </source>
</evidence>
<feature type="compositionally biased region" description="Low complexity" evidence="1">
    <location>
        <begin position="116"/>
        <end position="135"/>
    </location>
</feature>
<dbReference type="OrthoDB" id="7873131at2759"/>